<keyword evidence="11" id="KW-1185">Reference proteome</keyword>
<feature type="active site" description="Charge relay system" evidence="7">
    <location>
        <position position="421"/>
    </location>
</feature>
<feature type="chain" id="PRO_5036210560" description="Partial AB-hydrolase lipase domain-containing protein" evidence="8">
    <location>
        <begin position="21"/>
        <end position="447"/>
    </location>
</feature>
<dbReference type="AlphaFoldDB" id="A0A7R9FN58"/>
<evidence type="ECO:0000256" key="6">
    <source>
        <dbReference type="ARBA" id="ARBA00023180"/>
    </source>
</evidence>
<keyword evidence="2 8" id="KW-0732">Signal</keyword>
<dbReference type="SUPFAM" id="SSF53474">
    <property type="entry name" value="alpha/beta-Hydrolases"/>
    <property type="match status" value="1"/>
</dbReference>
<feature type="active site" description="Nucleophile" evidence="7">
    <location>
        <position position="218"/>
    </location>
</feature>
<feature type="active site" description="Charge relay system" evidence="7">
    <location>
        <position position="390"/>
    </location>
</feature>
<dbReference type="InterPro" id="IPR025483">
    <property type="entry name" value="Lipase_euk"/>
</dbReference>
<keyword evidence="3" id="KW-0378">Hydrolase</keyword>
<gene>
    <name evidence="10" type="ORF">DSTB1V02_LOCUS9176</name>
</gene>
<feature type="signal peptide" evidence="8">
    <location>
        <begin position="1"/>
        <end position="20"/>
    </location>
</feature>
<dbReference type="PANTHER" id="PTHR11005">
    <property type="entry name" value="LYSOSOMAL ACID LIPASE-RELATED"/>
    <property type="match status" value="1"/>
</dbReference>
<proteinExistence type="inferred from homology"/>
<dbReference type="GO" id="GO:0016788">
    <property type="term" value="F:hydrolase activity, acting on ester bonds"/>
    <property type="evidence" value="ECO:0007669"/>
    <property type="project" value="InterPro"/>
</dbReference>
<evidence type="ECO:0000256" key="3">
    <source>
        <dbReference type="ARBA" id="ARBA00022801"/>
    </source>
</evidence>
<dbReference type="OrthoDB" id="9974421at2759"/>
<evidence type="ECO:0000256" key="8">
    <source>
        <dbReference type="SAM" id="SignalP"/>
    </source>
</evidence>
<keyword evidence="6" id="KW-0325">Glycoprotein</keyword>
<dbReference type="GO" id="GO:0016042">
    <property type="term" value="P:lipid catabolic process"/>
    <property type="evidence" value="ECO:0007669"/>
    <property type="project" value="UniProtKB-KW"/>
</dbReference>
<evidence type="ECO:0000313" key="10">
    <source>
        <dbReference type="EMBL" id="CAD7249378.1"/>
    </source>
</evidence>
<dbReference type="Proteomes" id="UP000677054">
    <property type="component" value="Unassembled WGS sequence"/>
</dbReference>
<evidence type="ECO:0000256" key="7">
    <source>
        <dbReference type="PIRSR" id="PIRSR000862-1"/>
    </source>
</evidence>
<keyword evidence="4" id="KW-0442">Lipid degradation</keyword>
<evidence type="ECO:0000256" key="1">
    <source>
        <dbReference type="ARBA" id="ARBA00010701"/>
    </source>
</evidence>
<protein>
    <recommendedName>
        <fullName evidence="9">Partial AB-hydrolase lipase domain-containing protein</fullName>
    </recommendedName>
</protein>
<dbReference type="InterPro" id="IPR029058">
    <property type="entry name" value="AB_hydrolase_fold"/>
</dbReference>
<dbReference type="Gene3D" id="3.40.50.1820">
    <property type="entry name" value="alpha/beta hydrolase"/>
    <property type="match status" value="1"/>
</dbReference>
<keyword evidence="5" id="KW-0443">Lipid metabolism</keyword>
<evidence type="ECO:0000313" key="11">
    <source>
        <dbReference type="Proteomes" id="UP000677054"/>
    </source>
</evidence>
<feature type="domain" description="Partial AB-hydrolase lipase" evidence="9">
    <location>
        <begin position="85"/>
        <end position="142"/>
    </location>
</feature>
<evidence type="ECO:0000256" key="5">
    <source>
        <dbReference type="ARBA" id="ARBA00023098"/>
    </source>
</evidence>
<dbReference type="EMBL" id="LR901777">
    <property type="protein sequence ID" value="CAD7249378.1"/>
    <property type="molecule type" value="Genomic_DNA"/>
</dbReference>
<accession>A0A7R9FN58</accession>
<evidence type="ECO:0000256" key="2">
    <source>
        <dbReference type="ARBA" id="ARBA00022729"/>
    </source>
</evidence>
<dbReference type="FunFam" id="3.40.50.1820:FF:000021">
    <property type="entry name" value="Lipase"/>
    <property type="match status" value="1"/>
</dbReference>
<evidence type="ECO:0000256" key="4">
    <source>
        <dbReference type="ARBA" id="ARBA00022963"/>
    </source>
</evidence>
<comment type="similarity">
    <text evidence="1">Belongs to the AB hydrolase superfamily. Lipase family.</text>
</comment>
<evidence type="ECO:0000259" key="9">
    <source>
        <dbReference type="Pfam" id="PF04083"/>
    </source>
</evidence>
<name>A0A7R9FN58_9CRUS</name>
<sequence>MSNVSMLALALLSLASASYSRVLEDGIKALIGNGFGVDVDPHESLKNVREMLMKKAAEFHHQSHIDPLKFPPEVKDDLDRDTPGLIAQHGYPAETYTVTTADGYIIDMHRIPYGLNGPGEGPRIPVMLQHGLLCSSADWVVTGPERAFGFMLADAGYDVWLGNVRGNTYGKRHVSLSTSDEAFWAFSWDQMGEFDLPAMLDKIFEVTGQDKLQYVGHSMGTMMFWVMSNMRPEYRDHFLSMHGMGPVSRVDHMFSPLRLIAPFTNQLQWLMDMLGMEEFMPSSAFLDFLAAFVCGEDWSSIFCSSIIFLICGFDEAQLDTEQLPLILSNTPAGTSTQNIIHFGQLVNAKKFQHFDWGRDGNLEHYGQEQPPEYDLTKVNTPVFLYYGENDWLADPEDVAWLASNVPSLIDNYRIPFDAWNHLDFLWGIDAKSFVFDRTLEMMKLFEP</sequence>
<organism evidence="10">
    <name type="scientific">Darwinula stevensoni</name>
    <dbReference type="NCBI Taxonomy" id="69355"/>
    <lineage>
        <taxon>Eukaryota</taxon>
        <taxon>Metazoa</taxon>
        <taxon>Ecdysozoa</taxon>
        <taxon>Arthropoda</taxon>
        <taxon>Crustacea</taxon>
        <taxon>Oligostraca</taxon>
        <taxon>Ostracoda</taxon>
        <taxon>Podocopa</taxon>
        <taxon>Podocopida</taxon>
        <taxon>Darwinulocopina</taxon>
        <taxon>Darwinuloidea</taxon>
        <taxon>Darwinulidae</taxon>
        <taxon>Darwinula</taxon>
    </lineage>
</organism>
<dbReference type="EMBL" id="CAJPEV010002260">
    <property type="protein sequence ID" value="CAG0896313.1"/>
    <property type="molecule type" value="Genomic_DNA"/>
</dbReference>
<dbReference type="InterPro" id="IPR006693">
    <property type="entry name" value="AB_hydrolase_lipase"/>
</dbReference>
<reference evidence="10" key="1">
    <citation type="submission" date="2020-11" db="EMBL/GenBank/DDBJ databases">
        <authorList>
            <person name="Tran Van P."/>
        </authorList>
    </citation>
    <scope>NUCLEOTIDE SEQUENCE</scope>
</reference>
<dbReference type="PIRSF" id="PIRSF000862">
    <property type="entry name" value="Steryl_ester_lip"/>
    <property type="match status" value="1"/>
</dbReference>
<dbReference type="Pfam" id="PF04083">
    <property type="entry name" value="Abhydro_lipase"/>
    <property type="match status" value="1"/>
</dbReference>